<organism evidence="3 4">
    <name type="scientific">Pseudonocardia benzenivorans</name>
    <dbReference type="NCBI Taxonomy" id="228005"/>
    <lineage>
        <taxon>Bacteria</taxon>
        <taxon>Bacillati</taxon>
        <taxon>Actinomycetota</taxon>
        <taxon>Actinomycetes</taxon>
        <taxon>Pseudonocardiales</taxon>
        <taxon>Pseudonocardiaceae</taxon>
        <taxon>Pseudonocardia</taxon>
    </lineage>
</organism>
<dbReference type="Pfam" id="PF07859">
    <property type="entry name" value="Abhydrolase_3"/>
    <property type="match status" value="1"/>
</dbReference>
<dbReference type="InterPro" id="IPR050300">
    <property type="entry name" value="GDXG_lipolytic_enzyme"/>
</dbReference>
<dbReference type="InterPro" id="IPR013094">
    <property type="entry name" value="AB_hydrolase_3"/>
</dbReference>
<dbReference type="EMBL" id="JBHTMB010000134">
    <property type="protein sequence ID" value="MFD1234582.1"/>
    <property type="molecule type" value="Genomic_DNA"/>
</dbReference>
<dbReference type="SUPFAM" id="SSF53474">
    <property type="entry name" value="alpha/beta-Hydrolases"/>
    <property type="match status" value="1"/>
</dbReference>
<dbReference type="Proteomes" id="UP001597182">
    <property type="component" value="Unassembled WGS sequence"/>
</dbReference>
<feature type="domain" description="Alpha/beta hydrolase fold-3" evidence="2">
    <location>
        <begin position="87"/>
        <end position="294"/>
    </location>
</feature>
<evidence type="ECO:0000259" key="2">
    <source>
        <dbReference type="Pfam" id="PF07859"/>
    </source>
</evidence>
<reference evidence="4" key="1">
    <citation type="journal article" date="2019" name="Int. J. Syst. Evol. Microbiol.">
        <title>The Global Catalogue of Microorganisms (GCM) 10K type strain sequencing project: providing services to taxonomists for standard genome sequencing and annotation.</title>
        <authorList>
            <consortium name="The Broad Institute Genomics Platform"/>
            <consortium name="The Broad Institute Genome Sequencing Center for Infectious Disease"/>
            <person name="Wu L."/>
            <person name="Ma J."/>
        </authorList>
    </citation>
    <scope>NUCLEOTIDE SEQUENCE [LARGE SCALE GENOMIC DNA]</scope>
    <source>
        <strain evidence="4">CCUG 49018</strain>
    </source>
</reference>
<evidence type="ECO:0000256" key="1">
    <source>
        <dbReference type="ARBA" id="ARBA00022801"/>
    </source>
</evidence>
<evidence type="ECO:0000313" key="4">
    <source>
        <dbReference type="Proteomes" id="UP001597182"/>
    </source>
</evidence>
<protein>
    <submittedName>
        <fullName evidence="3">Alpha/beta hydrolase</fullName>
    </submittedName>
</protein>
<dbReference type="PANTHER" id="PTHR48081">
    <property type="entry name" value="AB HYDROLASE SUPERFAMILY PROTEIN C4A8.06C"/>
    <property type="match status" value="1"/>
</dbReference>
<keyword evidence="4" id="KW-1185">Reference proteome</keyword>
<name>A0ABW3VH28_9PSEU</name>
<comment type="caution">
    <text evidence="3">The sequence shown here is derived from an EMBL/GenBank/DDBJ whole genome shotgun (WGS) entry which is preliminary data.</text>
</comment>
<keyword evidence="1 3" id="KW-0378">Hydrolase</keyword>
<dbReference type="GO" id="GO:0016787">
    <property type="term" value="F:hydrolase activity"/>
    <property type="evidence" value="ECO:0007669"/>
    <property type="project" value="UniProtKB-KW"/>
</dbReference>
<proteinExistence type="predicted"/>
<dbReference type="RefSeq" id="WP_346090117.1">
    <property type="nucleotide sequence ID" value="NZ_BAABKS010000006.1"/>
</dbReference>
<dbReference type="PANTHER" id="PTHR48081:SF8">
    <property type="entry name" value="ALPHA_BETA HYDROLASE FOLD-3 DOMAIN-CONTAINING PROTEIN-RELATED"/>
    <property type="match status" value="1"/>
</dbReference>
<gene>
    <name evidence="3" type="ORF">ACFQ34_14930</name>
</gene>
<dbReference type="InterPro" id="IPR029058">
    <property type="entry name" value="AB_hydrolase_fold"/>
</dbReference>
<dbReference type="Gene3D" id="3.40.50.1820">
    <property type="entry name" value="alpha/beta hydrolase"/>
    <property type="match status" value="1"/>
</dbReference>
<accession>A0ABW3VH28</accession>
<sequence>MTRTHPPFDPELEAALRLVHQVNPPTVTPERIADLRAITDAYRIAEESLAGIDVAEHVAPGPAGAPDVALTVLRPADADPAVPLPGMLHIHGGGMVAGNRRVGLDWAADWLRTVPMVVASVEYRLAPEHPHPAPLEDCYAGLEWLAGKAAELGVDPSRLIVAGGSAGGGLAAGVALLARDRGGPALAAQLLICPMIDDRARTPSSTELDGEGLWDRTSNATGWAALLGDAAGGPDVSPYAAPARATSLAGLPPAFLDAGAVETFRDETVDYATRLWQAGGQAELHVWPGAFHGFDSVVPTATLSREARAARENWLRRVLSG</sequence>
<evidence type="ECO:0000313" key="3">
    <source>
        <dbReference type="EMBL" id="MFD1234582.1"/>
    </source>
</evidence>